<protein>
    <submittedName>
        <fullName evidence="7">TetR/AcrR family transcriptional regulator C-terminal domain-containing protein</fullName>
    </submittedName>
</protein>
<dbReference type="InterPro" id="IPR004111">
    <property type="entry name" value="Repressor_TetR_C"/>
</dbReference>
<evidence type="ECO:0000256" key="1">
    <source>
        <dbReference type="ARBA" id="ARBA00022491"/>
    </source>
</evidence>
<keyword evidence="2" id="KW-0805">Transcription regulation</keyword>
<dbReference type="Pfam" id="PF00440">
    <property type="entry name" value="TetR_N"/>
    <property type="match status" value="1"/>
</dbReference>
<evidence type="ECO:0000259" key="6">
    <source>
        <dbReference type="PROSITE" id="PS50977"/>
    </source>
</evidence>
<name>A0ABZ1Z1H8_9NOCA</name>
<feature type="DNA-binding region" description="H-T-H motif" evidence="5">
    <location>
        <begin position="34"/>
        <end position="53"/>
    </location>
</feature>
<evidence type="ECO:0000256" key="3">
    <source>
        <dbReference type="ARBA" id="ARBA00023125"/>
    </source>
</evidence>
<dbReference type="EMBL" id="CP109441">
    <property type="protein sequence ID" value="WUV49394.1"/>
    <property type="molecule type" value="Genomic_DNA"/>
</dbReference>
<evidence type="ECO:0000256" key="2">
    <source>
        <dbReference type="ARBA" id="ARBA00023015"/>
    </source>
</evidence>
<accession>A0ABZ1Z1H8</accession>
<organism evidence="7 8">
    <name type="scientific">Nocardia vinacea</name>
    <dbReference type="NCBI Taxonomy" id="96468"/>
    <lineage>
        <taxon>Bacteria</taxon>
        <taxon>Bacillati</taxon>
        <taxon>Actinomycetota</taxon>
        <taxon>Actinomycetes</taxon>
        <taxon>Mycobacteriales</taxon>
        <taxon>Nocardiaceae</taxon>
        <taxon>Nocardia</taxon>
    </lineage>
</organism>
<feature type="domain" description="HTH tetR-type" evidence="6">
    <location>
        <begin position="11"/>
        <end position="71"/>
    </location>
</feature>
<dbReference type="Proteomes" id="UP001432062">
    <property type="component" value="Chromosome"/>
</dbReference>
<keyword evidence="8" id="KW-1185">Reference proteome</keyword>
<dbReference type="InterPro" id="IPR009057">
    <property type="entry name" value="Homeodomain-like_sf"/>
</dbReference>
<evidence type="ECO:0000313" key="8">
    <source>
        <dbReference type="Proteomes" id="UP001432062"/>
    </source>
</evidence>
<dbReference type="Gene3D" id="1.10.357.10">
    <property type="entry name" value="Tetracycline Repressor, domain 2"/>
    <property type="match status" value="1"/>
</dbReference>
<proteinExistence type="predicted"/>
<dbReference type="InterPro" id="IPR036271">
    <property type="entry name" value="Tet_transcr_reg_TetR-rel_C_sf"/>
</dbReference>
<reference evidence="7" key="1">
    <citation type="submission" date="2022-10" db="EMBL/GenBank/DDBJ databases">
        <title>The complete genomes of actinobacterial strains from the NBC collection.</title>
        <authorList>
            <person name="Joergensen T.S."/>
            <person name="Alvarez Arevalo M."/>
            <person name="Sterndorff E.B."/>
            <person name="Faurdal D."/>
            <person name="Vuksanovic O."/>
            <person name="Mourched A.-S."/>
            <person name="Charusanti P."/>
            <person name="Shaw S."/>
            <person name="Blin K."/>
            <person name="Weber T."/>
        </authorList>
    </citation>
    <scope>NUCLEOTIDE SEQUENCE</scope>
    <source>
        <strain evidence="7">NBC_01482</strain>
    </source>
</reference>
<evidence type="ECO:0000313" key="7">
    <source>
        <dbReference type="EMBL" id="WUV49394.1"/>
    </source>
</evidence>
<dbReference type="SUPFAM" id="SSF46689">
    <property type="entry name" value="Homeodomain-like"/>
    <property type="match status" value="1"/>
</dbReference>
<dbReference type="InterPro" id="IPR001647">
    <property type="entry name" value="HTH_TetR"/>
</dbReference>
<evidence type="ECO:0000256" key="4">
    <source>
        <dbReference type="ARBA" id="ARBA00023163"/>
    </source>
</evidence>
<keyword evidence="4" id="KW-0804">Transcription</keyword>
<gene>
    <name evidence="7" type="ORF">OG563_15000</name>
</gene>
<dbReference type="SUPFAM" id="SSF48498">
    <property type="entry name" value="Tetracyclin repressor-like, C-terminal domain"/>
    <property type="match status" value="1"/>
</dbReference>
<dbReference type="Pfam" id="PF02909">
    <property type="entry name" value="TetR_C_1"/>
    <property type="match status" value="1"/>
</dbReference>
<evidence type="ECO:0000256" key="5">
    <source>
        <dbReference type="PROSITE-ProRule" id="PRU00335"/>
    </source>
</evidence>
<sequence>MNKPKPTTRITLNRDYIAATALTVIDTAGLDGFTMRKLGAALGADPMAAYRHFTDQQDLFDGIAEVMFDELEMETLPWQEDWPGLMSAYAHRLRSTLRRHPNAVPIFATRPVRSAAAIETGNWMLERLQGVGFTAAVALQFARCLREYVVGHILSHTVAAVAAQRSRKPTPNAADYNTLAAAADATADTDHFDIGLTAMLDGFSRHLGEIADHT</sequence>
<dbReference type="PROSITE" id="PS50977">
    <property type="entry name" value="HTH_TETR_2"/>
    <property type="match status" value="1"/>
</dbReference>
<keyword evidence="1" id="KW-0678">Repressor</keyword>
<dbReference type="InterPro" id="IPR003012">
    <property type="entry name" value="Tet_transcr_reg_TetR"/>
</dbReference>
<dbReference type="PRINTS" id="PR00400">
    <property type="entry name" value="TETREPRESSOR"/>
</dbReference>
<dbReference type="RefSeq" id="WP_329413915.1">
    <property type="nucleotide sequence ID" value="NZ_CP109441.1"/>
</dbReference>
<keyword evidence="3 5" id="KW-0238">DNA-binding</keyword>